<keyword evidence="2" id="KW-0238">DNA-binding</keyword>
<reference evidence="6" key="1">
    <citation type="submission" date="2020-10" db="EMBL/GenBank/DDBJ databases">
        <authorList>
            <person name="Gilroy R."/>
        </authorList>
    </citation>
    <scope>NUCLEOTIDE SEQUENCE</scope>
    <source>
        <strain evidence="6">ChiGjej1B1-2707</strain>
    </source>
</reference>
<proteinExistence type="predicted"/>
<comment type="caution">
    <text evidence="6">The sequence shown here is derived from an EMBL/GenBank/DDBJ whole genome shotgun (WGS) entry which is preliminary data.</text>
</comment>
<keyword evidence="1" id="KW-0805">Transcription regulation</keyword>
<evidence type="ECO:0000313" key="6">
    <source>
        <dbReference type="EMBL" id="HIR00941.1"/>
    </source>
</evidence>
<dbReference type="SUPFAM" id="SSF46785">
    <property type="entry name" value="Winged helix' DNA-binding domain"/>
    <property type="match status" value="1"/>
</dbReference>
<dbReference type="PANTHER" id="PTHR42756:SF1">
    <property type="entry name" value="TRANSCRIPTIONAL REPRESSOR OF EMRAB OPERON"/>
    <property type="match status" value="1"/>
</dbReference>
<accession>A0A9D1A129</accession>
<protein>
    <submittedName>
        <fullName evidence="6">MarR family transcriptional regulator</fullName>
    </submittedName>
</protein>
<dbReference type="PROSITE" id="PS50995">
    <property type="entry name" value="HTH_MARR_2"/>
    <property type="match status" value="1"/>
</dbReference>
<sequence>MAIENEELLHQLQRAAILSRRSRRAHVKRRVDEQGGEKRHAEGCGCHHHGHRGGRQAMAFDDPDGAHGYGNHKCHGGSGRHGQNRVLAILMMQDGTSQKDLAYLLGIRPQSLSEALAKLEASELVFRKHNEEDKRVVNVYLTDAGRRRAKKVAEDRKKSAADVFSVLTEEEKEQFAAIMDKIIAKLDDDLSCKSRSKRDEETAGSEGEESAE</sequence>
<name>A0A9D1A129_9ACTN</name>
<evidence type="ECO:0000256" key="2">
    <source>
        <dbReference type="ARBA" id="ARBA00023125"/>
    </source>
</evidence>
<dbReference type="PANTHER" id="PTHR42756">
    <property type="entry name" value="TRANSCRIPTIONAL REGULATOR, MARR"/>
    <property type="match status" value="1"/>
</dbReference>
<dbReference type="InterPro" id="IPR023187">
    <property type="entry name" value="Tscrpt_reg_MarR-type_CS"/>
</dbReference>
<dbReference type="PROSITE" id="PS01117">
    <property type="entry name" value="HTH_MARR_1"/>
    <property type="match status" value="1"/>
</dbReference>
<dbReference type="AlphaFoldDB" id="A0A9D1A129"/>
<feature type="compositionally biased region" description="Acidic residues" evidence="4">
    <location>
        <begin position="202"/>
        <end position="212"/>
    </location>
</feature>
<evidence type="ECO:0000256" key="1">
    <source>
        <dbReference type="ARBA" id="ARBA00023015"/>
    </source>
</evidence>
<dbReference type="InterPro" id="IPR036388">
    <property type="entry name" value="WH-like_DNA-bd_sf"/>
</dbReference>
<dbReference type="InterPro" id="IPR000835">
    <property type="entry name" value="HTH_MarR-typ"/>
</dbReference>
<dbReference type="SMART" id="SM00347">
    <property type="entry name" value="HTH_MARR"/>
    <property type="match status" value="1"/>
</dbReference>
<feature type="domain" description="HTH marR-type" evidence="5">
    <location>
        <begin position="5"/>
        <end position="184"/>
    </location>
</feature>
<feature type="region of interest" description="Disordered" evidence="4">
    <location>
        <begin position="192"/>
        <end position="212"/>
    </location>
</feature>
<dbReference type="Proteomes" id="UP000824261">
    <property type="component" value="Unassembled WGS sequence"/>
</dbReference>
<feature type="region of interest" description="Disordered" evidence="4">
    <location>
        <begin position="22"/>
        <end position="64"/>
    </location>
</feature>
<evidence type="ECO:0000313" key="7">
    <source>
        <dbReference type="Proteomes" id="UP000824261"/>
    </source>
</evidence>
<dbReference type="InterPro" id="IPR036390">
    <property type="entry name" value="WH_DNA-bd_sf"/>
</dbReference>
<dbReference type="GO" id="GO:0003700">
    <property type="term" value="F:DNA-binding transcription factor activity"/>
    <property type="evidence" value="ECO:0007669"/>
    <property type="project" value="InterPro"/>
</dbReference>
<dbReference type="PRINTS" id="PR00598">
    <property type="entry name" value="HTHMARR"/>
</dbReference>
<reference evidence="6" key="2">
    <citation type="journal article" date="2021" name="PeerJ">
        <title>Extensive microbial diversity within the chicken gut microbiome revealed by metagenomics and culture.</title>
        <authorList>
            <person name="Gilroy R."/>
            <person name="Ravi A."/>
            <person name="Getino M."/>
            <person name="Pursley I."/>
            <person name="Horton D.L."/>
            <person name="Alikhan N.F."/>
            <person name="Baker D."/>
            <person name="Gharbi K."/>
            <person name="Hall N."/>
            <person name="Watson M."/>
            <person name="Adriaenssens E.M."/>
            <person name="Foster-Nyarko E."/>
            <person name="Jarju S."/>
            <person name="Secka A."/>
            <person name="Antonio M."/>
            <person name="Oren A."/>
            <person name="Chaudhuri R.R."/>
            <person name="La Ragione R."/>
            <person name="Hildebrand F."/>
            <person name="Pallen M.J."/>
        </authorList>
    </citation>
    <scope>NUCLEOTIDE SEQUENCE</scope>
    <source>
        <strain evidence="6">ChiGjej1B1-2707</strain>
    </source>
</reference>
<keyword evidence="3" id="KW-0804">Transcription</keyword>
<feature type="compositionally biased region" description="Basic and acidic residues" evidence="4">
    <location>
        <begin position="30"/>
        <end position="42"/>
    </location>
</feature>
<evidence type="ECO:0000259" key="5">
    <source>
        <dbReference type="PROSITE" id="PS50995"/>
    </source>
</evidence>
<gene>
    <name evidence="6" type="ORF">IAA69_01505</name>
</gene>
<evidence type="ECO:0000256" key="3">
    <source>
        <dbReference type="ARBA" id="ARBA00023163"/>
    </source>
</evidence>
<dbReference type="GO" id="GO:0003677">
    <property type="term" value="F:DNA binding"/>
    <property type="evidence" value="ECO:0007669"/>
    <property type="project" value="UniProtKB-KW"/>
</dbReference>
<dbReference type="Pfam" id="PF01047">
    <property type="entry name" value="MarR"/>
    <property type="match status" value="1"/>
</dbReference>
<dbReference type="Gene3D" id="1.10.10.10">
    <property type="entry name" value="Winged helix-like DNA-binding domain superfamily/Winged helix DNA-binding domain"/>
    <property type="match status" value="1"/>
</dbReference>
<organism evidence="6 7">
    <name type="scientific">Candidatus Aveggerthella stercoripullorum</name>
    <dbReference type="NCBI Taxonomy" id="2840688"/>
    <lineage>
        <taxon>Bacteria</taxon>
        <taxon>Bacillati</taxon>
        <taxon>Actinomycetota</taxon>
        <taxon>Coriobacteriia</taxon>
        <taxon>Eggerthellales</taxon>
        <taxon>Eggerthellaceae</taxon>
        <taxon>Eggerthellaceae incertae sedis</taxon>
        <taxon>Candidatus Aveggerthella</taxon>
    </lineage>
</organism>
<feature type="compositionally biased region" description="Basic and acidic residues" evidence="4">
    <location>
        <begin position="192"/>
        <end position="201"/>
    </location>
</feature>
<dbReference type="EMBL" id="DVGB01000015">
    <property type="protein sequence ID" value="HIR00941.1"/>
    <property type="molecule type" value="Genomic_DNA"/>
</dbReference>
<evidence type="ECO:0000256" key="4">
    <source>
        <dbReference type="SAM" id="MobiDB-lite"/>
    </source>
</evidence>